<dbReference type="Gene3D" id="1.25.10.10">
    <property type="entry name" value="Leucine-rich Repeat Variant"/>
    <property type="match status" value="1"/>
</dbReference>
<sequence length="847" mass="92278">MEFLSQTYVALRGPTGAPQTATDTVARLSDRLSPATLLADRRAAIQSLKGLARDWKQDVGERALPGILDVLTNDAEVDADIGKAALETLNILCDVEEGKELGFKHTDMVLATDRTIHTLFALLADNNFYTRFASLQFLSTLLQNRRQVVQSYFLKASAGSSSVMLVLEDKREIIRNEAITMVQTLISQSADIQKVLAFEGAFEKLFGIVTQEGGVEGGVVTQEALACVDSLLRFNTSNQSYFRETPLPPALCTLLFYPPSLSMRDPAPQEFALQFWDDQKLANASLIVGIMGMLISSSKGNSAQEVSSYTRCLVELALASNAPTPLKTQALRLLPSNLNFPLSELVLTPYTPVPDSNGEEWDRLEPASALDVLVELALHGEYNSGMDSEKRLKDGLELRAAVVGVFENFVRQETIRIAILQGMLPTDGASSSDPPPITPLLHALAAPPNTSGALDLAAATATHVAALLFAHLLRASPRAKALARAITPPTLQPLNQADSSNFFIPADGAPPEELAPTPNADEDDPPQALLPLLSEHLSLAALARARADTDADPREAREWDRFLSAHLCLLSQWLWDEPSAVRDFLDAGGLSVLVDVLNQTHEGDALVPGLCAFLLGVCYEFNREPGEITRSTIHPILNRLGVETLAGRMARLREDERFRSVGPDTVVLPFPTQQLPAPALLKSAPEREKEGEIWFDWAFVDFWKSNYYTIQRGLSTAPDQLSASSSGQNVETAMLIASLREVIRNQTQEIETLQRQLHDKSNATKASAGADELKSLRDQVASLTAQTASLSSQLGASEMKRKDVEKEQEDLLVLLDEVTAKRKTDKARLSAAGLEVSEDEGDDDADD</sequence>
<dbReference type="GO" id="GO:0006888">
    <property type="term" value="P:endoplasmic reticulum to Golgi vesicle-mediated transport"/>
    <property type="evidence" value="ECO:0007669"/>
    <property type="project" value="TreeGrafter"/>
</dbReference>
<dbReference type="InterPro" id="IPR024095">
    <property type="entry name" value="Vesicle_P115"/>
</dbReference>
<feature type="domain" description="Uso1/p115-like vesicle tethering protein C-terminal" evidence="7">
    <location>
        <begin position="744"/>
        <end position="847"/>
    </location>
</feature>
<evidence type="ECO:0000256" key="4">
    <source>
        <dbReference type="SAM" id="Coils"/>
    </source>
</evidence>
<dbReference type="GO" id="GO:0005783">
    <property type="term" value="C:endoplasmic reticulum"/>
    <property type="evidence" value="ECO:0007669"/>
    <property type="project" value="TreeGrafter"/>
</dbReference>
<evidence type="ECO:0000256" key="3">
    <source>
        <dbReference type="ARBA" id="ARBA00023054"/>
    </source>
</evidence>
<dbReference type="GO" id="GO:0000139">
    <property type="term" value="C:Golgi membrane"/>
    <property type="evidence" value="ECO:0007669"/>
    <property type="project" value="InterPro"/>
</dbReference>
<proteinExistence type="predicted"/>
<dbReference type="EMBL" id="JARJCW010000072">
    <property type="protein sequence ID" value="KAJ7198467.1"/>
    <property type="molecule type" value="Genomic_DNA"/>
</dbReference>
<feature type="region of interest" description="Disordered" evidence="5">
    <location>
        <begin position="505"/>
        <end position="526"/>
    </location>
</feature>
<feature type="domain" description="Vesicle tethering protein Uso1/P115-like head" evidence="6">
    <location>
        <begin position="560"/>
        <end position="713"/>
    </location>
</feature>
<feature type="compositionally biased region" description="Acidic residues" evidence="5">
    <location>
        <begin position="836"/>
        <end position="847"/>
    </location>
</feature>
<comment type="caution">
    <text evidence="8">The sequence shown here is derived from an EMBL/GenBank/DDBJ whole genome shotgun (WGS) entry which is preliminary data.</text>
</comment>
<evidence type="ECO:0000313" key="8">
    <source>
        <dbReference type="EMBL" id="KAJ7198467.1"/>
    </source>
</evidence>
<evidence type="ECO:0000256" key="2">
    <source>
        <dbReference type="ARBA" id="ARBA00023034"/>
    </source>
</evidence>
<dbReference type="Pfam" id="PF04869">
    <property type="entry name" value="Uso1_p115_head"/>
    <property type="match status" value="1"/>
</dbReference>
<name>A0AAD6Y5Z1_9AGAR</name>
<gene>
    <name evidence="8" type="ORF">GGX14DRAFT_665602</name>
</gene>
<dbReference type="GO" id="GO:0048211">
    <property type="term" value="P:Golgi vesicle docking"/>
    <property type="evidence" value="ECO:0007669"/>
    <property type="project" value="TreeGrafter"/>
</dbReference>
<dbReference type="InterPro" id="IPR006955">
    <property type="entry name" value="Uso1_p115_C"/>
</dbReference>
<dbReference type="InterPro" id="IPR006953">
    <property type="entry name" value="Vesicle_Uso1_P115_head"/>
</dbReference>
<dbReference type="AlphaFoldDB" id="A0AAD6Y5Z1"/>
<dbReference type="GO" id="GO:0005795">
    <property type="term" value="C:Golgi stack"/>
    <property type="evidence" value="ECO:0007669"/>
    <property type="project" value="TreeGrafter"/>
</dbReference>
<dbReference type="InterPro" id="IPR011989">
    <property type="entry name" value="ARM-like"/>
</dbReference>
<dbReference type="PANTHER" id="PTHR10013:SF0">
    <property type="entry name" value="GENERAL VESICULAR TRANSPORT FACTOR P115"/>
    <property type="match status" value="1"/>
</dbReference>
<dbReference type="SUPFAM" id="SSF48371">
    <property type="entry name" value="ARM repeat"/>
    <property type="match status" value="1"/>
</dbReference>
<organism evidence="8 9">
    <name type="scientific">Mycena pura</name>
    <dbReference type="NCBI Taxonomy" id="153505"/>
    <lineage>
        <taxon>Eukaryota</taxon>
        <taxon>Fungi</taxon>
        <taxon>Dikarya</taxon>
        <taxon>Basidiomycota</taxon>
        <taxon>Agaricomycotina</taxon>
        <taxon>Agaricomycetes</taxon>
        <taxon>Agaricomycetidae</taxon>
        <taxon>Agaricales</taxon>
        <taxon>Marasmiineae</taxon>
        <taxon>Mycenaceae</taxon>
        <taxon>Mycena</taxon>
    </lineage>
</organism>
<keyword evidence="2" id="KW-0333">Golgi apparatus</keyword>
<dbReference type="Pfam" id="PF04871">
    <property type="entry name" value="Uso1_p115_C"/>
    <property type="match status" value="1"/>
</dbReference>
<evidence type="ECO:0000313" key="9">
    <source>
        <dbReference type="Proteomes" id="UP001219525"/>
    </source>
</evidence>
<evidence type="ECO:0000259" key="7">
    <source>
        <dbReference type="Pfam" id="PF04871"/>
    </source>
</evidence>
<dbReference type="GO" id="GO:0012507">
    <property type="term" value="C:ER to Golgi transport vesicle membrane"/>
    <property type="evidence" value="ECO:0007669"/>
    <property type="project" value="TreeGrafter"/>
</dbReference>
<evidence type="ECO:0000256" key="1">
    <source>
        <dbReference type="ARBA" id="ARBA00004555"/>
    </source>
</evidence>
<reference evidence="8" key="1">
    <citation type="submission" date="2023-03" db="EMBL/GenBank/DDBJ databases">
        <title>Massive genome expansion in bonnet fungi (Mycena s.s.) driven by repeated elements and novel gene families across ecological guilds.</title>
        <authorList>
            <consortium name="Lawrence Berkeley National Laboratory"/>
            <person name="Harder C.B."/>
            <person name="Miyauchi S."/>
            <person name="Viragh M."/>
            <person name="Kuo A."/>
            <person name="Thoen E."/>
            <person name="Andreopoulos B."/>
            <person name="Lu D."/>
            <person name="Skrede I."/>
            <person name="Drula E."/>
            <person name="Henrissat B."/>
            <person name="Morin E."/>
            <person name="Kohler A."/>
            <person name="Barry K."/>
            <person name="LaButti K."/>
            <person name="Morin E."/>
            <person name="Salamov A."/>
            <person name="Lipzen A."/>
            <person name="Mereny Z."/>
            <person name="Hegedus B."/>
            <person name="Baldrian P."/>
            <person name="Stursova M."/>
            <person name="Weitz H."/>
            <person name="Taylor A."/>
            <person name="Grigoriev I.V."/>
            <person name="Nagy L.G."/>
            <person name="Martin F."/>
            <person name="Kauserud H."/>
        </authorList>
    </citation>
    <scope>NUCLEOTIDE SEQUENCE</scope>
    <source>
        <strain evidence="8">9144</strain>
    </source>
</reference>
<dbReference type="GO" id="GO:0006886">
    <property type="term" value="P:intracellular protein transport"/>
    <property type="evidence" value="ECO:0007669"/>
    <property type="project" value="InterPro"/>
</dbReference>
<protein>
    <submittedName>
        <fullName evidence="8">P115 like vesicle tethering protein</fullName>
    </submittedName>
</protein>
<accession>A0AAD6Y5Z1</accession>
<feature type="region of interest" description="Disordered" evidence="5">
    <location>
        <begin position="826"/>
        <end position="847"/>
    </location>
</feature>
<dbReference type="GO" id="GO:0048280">
    <property type="term" value="P:vesicle fusion with Golgi apparatus"/>
    <property type="evidence" value="ECO:0007669"/>
    <property type="project" value="InterPro"/>
</dbReference>
<keyword evidence="3 4" id="KW-0175">Coiled coil</keyword>
<feature type="coiled-coil region" evidence="4">
    <location>
        <begin position="736"/>
        <end position="793"/>
    </location>
</feature>
<evidence type="ECO:0000259" key="6">
    <source>
        <dbReference type="Pfam" id="PF04869"/>
    </source>
</evidence>
<dbReference type="Proteomes" id="UP001219525">
    <property type="component" value="Unassembled WGS sequence"/>
</dbReference>
<dbReference type="PANTHER" id="PTHR10013">
    <property type="entry name" value="GENERAL VESICULAR TRANSPORT FACTOR P115"/>
    <property type="match status" value="1"/>
</dbReference>
<evidence type="ECO:0000256" key="5">
    <source>
        <dbReference type="SAM" id="MobiDB-lite"/>
    </source>
</evidence>
<dbReference type="InterPro" id="IPR016024">
    <property type="entry name" value="ARM-type_fold"/>
</dbReference>
<comment type="subcellular location">
    <subcellularLocation>
        <location evidence="1">Golgi apparatus</location>
    </subcellularLocation>
</comment>
<keyword evidence="9" id="KW-1185">Reference proteome</keyword>